<proteinExistence type="predicted"/>
<dbReference type="AlphaFoldDB" id="A0A0F9RRL0"/>
<dbReference type="EMBL" id="LAZR01002621">
    <property type="protein sequence ID" value="KKN27631.1"/>
    <property type="molecule type" value="Genomic_DNA"/>
</dbReference>
<comment type="caution">
    <text evidence="1">The sequence shown here is derived from an EMBL/GenBank/DDBJ whole genome shotgun (WGS) entry which is preliminary data.</text>
</comment>
<name>A0A0F9RRL0_9ZZZZ</name>
<gene>
    <name evidence="1" type="ORF">LCGC14_0862680</name>
</gene>
<protein>
    <submittedName>
        <fullName evidence="1">Uncharacterized protein</fullName>
    </submittedName>
</protein>
<evidence type="ECO:0000313" key="1">
    <source>
        <dbReference type="EMBL" id="KKN27631.1"/>
    </source>
</evidence>
<organism evidence="1">
    <name type="scientific">marine sediment metagenome</name>
    <dbReference type="NCBI Taxonomy" id="412755"/>
    <lineage>
        <taxon>unclassified sequences</taxon>
        <taxon>metagenomes</taxon>
        <taxon>ecological metagenomes</taxon>
    </lineage>
</organism>
<sequence>MDKIICKIMGHQTYNQSRKYDPFTGKKRKKPYYLKICHRCGEQERIYYG</sequence>
<reference evidence="1" key="1">
    <citation type="journal article" date="2015" name="Nature">
        <title>Complex archaea that bridge the gap between prokaryotes and eukaryotes.</title>
        <authorList>
            <person name="Spang A."/>
            <person name="Saw J.H."/>
            <person name="Jorgensen S.L."/>
            <person name="Zaremba-Niedzwiedzka K."/>
            <person name="Martijn J."/>
            <person name="Lind A.E."/>
            <person name="van Eijk R."/>
            <person name="Schleper C."/>
            <person name="Guy L."/>
            <person name="Ettema T.J."/>
        </authorList>
    </citation>
    <scope>NUCLEOTIDE SEQUENCE</scope>
</reference>
<accession>A0A0F9RRL0</accession>